<protein>
    <submittedName>
        <fullName evidence="1">Uncharacterized protein</fullName>
    </submittedName>
</protein>
<dbReference type="Proteomes" id="UP000285326">
    <property type="component" value="Unassembled WGS sequence"/>
</dbReference>
<dbReference type="AlphaFoldDB" id="A0A420ICT6"/>
<evidence type="ECO:0000313" key="1">
    <source>
        <dbReference type="EMBL" id="RKF72341.1"/>
    </source>
</evidence>
<dbReference type="EMBL" id="MCBS01024859">
    <property type="protein sequence ID" value="RKF72341.1"/>
    <property type="molecule type" value="Genomic_DNA"/>
</dbReference>
<evidence type="ECO:0000313" key="2">
    <source>
        <dbReference type="Proteomes" id="UP000285326"/>
    </source>
</evidence>
<sequence length="45" mass="5140">MSVLDLYEDNKLVILSPSDDIDDDDDNVNNVNGFKHGSLVLKWFE</sequence>
<comment type="caution">
    <text evidence="1">The sequence shown here is derived from an EMBL/GenBank/DDBJ whole genome shotgun (WGS) entry which is preliminary data.</text>
</comment>
<accession>A0A420ICT6</accession>
<reference evidence="1 2" key="1">
    <citation type="journal article" date="2018" name="BMC Genomics">
        <title>Comparative genome analyses reveal sequence features reflecting distinct modes of host-adaptation between dicot and monocot powdery mildew.</title>
        <authorList>
            <person name="Wu Y."/>
            <person name="Ma X."/>
            <person name="Pan Z."/>
            <person name="Kale S.D."/>
            <person name="Song Y."/>
            <person name="King H."/>
            <person name="Zhang Q."/>
            <person name="Presley C."/>
            <person name="Deng X."/>
            <person name="Wei C.I."/>
            <person name="Xiao S."/>
        </authorList>
    </citation>
    <scope>NUCLEOTIDE SEQUENCE [LARGE SCALE GENOMIC DNA]</scope>
    <source>
        <strain evidence="1">UMSG1</strain>
    </source>
</reference>
<gene>
    <name evidence="1" type="ORF">GcM1_248085</name>
</gene>
<organism evidence="1 2">
    <name type="scientific">Golovinomyces cichoracearum</name>
    <dbReference type="NCBI Taxonomy" id="62708"/>
    <lineage>
        <taxon>Eukaryota</taxon>
        <taxon>Fungi</taxon>
        <taxon>Dikarya</taxon>
        <taxon>Ascomycota</taxon>
        <taxon>Pezizomycotina</taxon>
        <taxon>Leotiomycetes</taxon>
        <taxon>Erysiphales</taxon>
        <taxon>Erysiphaceae</taxon>
        <taxon>Golovinomyces</taxon>
    </lineage>
</organism>
<proteinExistence type="predicted"/>
<name>A0A420ICT6_9PEZI</name>